<proteinExistence type="predicted"/>
<gene>
    <name evidence="1" type="ORF">F383_29417</name>
</gene>
<accession>A0A0B0PAS1</accession>
<reference evidence="2" key="1">
    <citation type="submission" date="2014-09" db="EMBL/GenBank/DDBJ databases">
        <authorList>
            <person name="Mudge J."/>
            <person name="Ramaraj T."/>
            <person name="Lindquist I.E."/>
            <person name="Bharti A.K."/>
            <person name="Sundararajan A."/>
            <person name="Cameron C.T."/>
            <person name="Woodward J.E."/>
            <person name="May G.D."/>
            <person name="Brubaker C."/>
            <person name="Broadhvest J."/>
            <person name="Wilkins T.A."/>
        </authorList>
    </citation>
    <scope>NUCLEOTIDE SEQUENCE</scope>
    <source>
        <strain evidence="2">cv. AKA8401</strain>
    </source>
</reference>
<evidence type="ECO:0000313" key="1">
    <source>
        <dbReference type="EMBL" id="KHG23848.1"/>
    </source>
</evidence>
<sequence length="44" mass="5247">MSQVTWPNTKTKPINITSQYIWPNHDNTYNQITKSLYMPYSQNV</sequence>
<dbReference type="AlphaFoldDB" id="A0A0B0PAS1"/>
<evidence type="ECO:0000313" key="2">
    <source>
        <dbReference type="Proteomes" id="UP000032142"/>
    </source>
</evidence>
<keyword evidence="2" id="KW-1185">Reference proteome</keyword>
<protein>
    <submittedName>
        <fullName evidence="1">Uncharacterized protein</fullName>
    </submittedName>
</protein>
<dbReference type="Proteomes" id="UP000032142">
    <property type="component" value="Unassembled WGS sequence"/>
</dbReference>
<dbReference type="EMBL" id="KN426518">
    <property type="protein sequence ID" value="KHG23848.1"/>
    <property type="molecule type" value="Genomic_DNA"/>
</dbReference>
<organism evidence="1 2">
    <name type="scientific">Gossypium arboreum</name>
    <name type="common">Tree cotton</name>
    <name type="synonym">Gossypium nanking</name>
    <dbReference type="NCBI Taxonomy" id="29729"/>
    <lineage>
        <taxon>Eukaryota</taxon>
        <taxon>Viridiplantae</taxon>
        <taxon>Streptophyta</taxon>
        <taxon>Embryophyta</taxon>
        <taxon>Tracheophyta</taxon>
        <taxon>Spermatophyta</taxon>
        <taxon>Magnoliopsida</taxon>
        <taxon>eudicotyledons</taxon>
        <taxon>Gunneridae</taxon>
        <taxon>Pentapetalae</taxon>
        <taxon>rosids</taxon>
        <taxon>malvids</taxon>
        <taxon>Malvales</taxon>
        <taxon>Malvaceae</taxon>
        <taxon>Malvoideae</taxon>
        <taxon>Gossypium</taxon>
    </lineage>
</organism>
<name>A0A0B0PAS1_GOSAR</name>